<feature type="compositionally biased region" description="Low complexity" evidence="1">
    <location>
        <begin position="486"/>
        <end position="495"/>
    </location>
</feature>
<dbReference type="PROSITE" id="PS51318">
    <property type="entry name" value="TAT"/>
    <property type="match status" value="1"/>
</dbReference>
<protein>
    <submittedName>
        <fullName evidence="4">Di-glucose binding within endoplasmic reticulum</fullName>
    </submittedName>
</protein>
<accession>A0A1C4WKP4</accession>
<dbReference type="InterPro" id="IPR006311">
    <property type="entry name" value="TAT_signal"/>
</dbReference>
<feature type="chain" id="PRO_5008706969" evidence="2">
    <location>
        <begin position="35"/>
        <end position="849"/>
    </location>
</feature>
<evidence type="ECO:0000259" key="3">
    <source>
        <dbReference type="Pfam" id="PF11721"/>
    </source>
</evidence>
<evidence type="ECO:0000313" key="4">
    <source>
        <dbReference type="EMBL" id="SCE96729.1"/>
    </source>
</evidence>
<keyword evidence="5" id="KW-1185">Reference proteome</keyword>
<dbReference type="Proteomes" id="UP000198551">
    <property type="component" value="Unassembled WGS sequence"/>
</dbReference>
<feature type="compositionally biased region" description="Polar residues" evidence="1">
    <location>
        <begin position="496"/>
        <end position="508"/>
    </location>
</feature>
<dbReference type="InterPro" id="IPR011047">
    <property type="entry name" value="Quinoprotein_ADH-like_sf"/>
</dbReference>
<feature type="region of interest" description="Disordered" evidence="1">
    <location>
        <begin position="486"/>
        <end position="508"/>
    </location>
</feature>
<dbReference type="SUPFAM" id="SSF50998">
    <property type="entry name" value="Quinoprotein alcohol dehydrogenase-like"/>
    <property type="match status" value="1"/>
</dbReference>
<evidence type="ECO:0000256" key="2">
    <source>
        <dbReference type="SAM" id="SignalP"/>
    </source>
</evidence>
<proteinExistence type="predicted"/>
<reference evidence="5" key="1">
    <citation type="submission" date="2016-06" db="EMBL/GenBank/DDBJ databases">
        <authorList>
            <person name="Varghese N."/>
        </authorList>
    </citation>
    <scope>NUCLEOTIDE SEQUENCE [LARGE SCALE GENOMIC DNA]</scope>
    <source>
        <strain evidence="5">DSM 45555</strain>
    </source>
</reference>
<organism evidence="4 5">
    <name type="scientific">Micromonospora marina</name>
    <dbReference type="NCBI Taxonomy" id="307120"/>
    <lineage>
        <taxon>Bacteria</taxon>
        <taxon>Bacillati</taxon>
        <taxon>Actinomycetota</taxon>
        <taxon>Actinomycetes</taxon>
        <taxon>Micromonosporales</taxon>
        <taxon>Micromonosporaceae</taxon>
        <taxon>Micromonospora</taxon>
    </lineage>
</organism>
<sequence>MTHPPAPRRRRLLAVLTAGALTAAGLSPATPAAAAAVPGHDAVVHTVPSAASPDVQDGSVDAIHDAGTKIIAGGSFTQVQNRNSDVDIPRDYLLAFDKATGQVDAAFAPTLDNEVTAVVAGPTAGTVFVAGKFNTVNGVTRRKVALLDVATGAVVTSFAPPAFNGLIKDIALVGDRLLVGGIFTTAGNPNPRGGLASLDATTGAVDGYLTTTLTENHNWDGVSGAKAGVGAEKLAVSPDGTQLVVIGNFKKADGVLHDQIVKLDLGATAATVTDWNTARYTPRCKWQSFDSYVRDVAFSPDNSYFVVVTTGAPYGGTLCDTAARWEAGATGDNLQPTWVDYSGGDTFLSVGISEQAVYVGGHLRWLNNTTGTDNARAGAVGRASIAALDPANGLPLSWNPGRHPRGIGASEMLVTDAGLWIGGDTLWIGNFQYRRERIAFFPLAGGKAPHPTTTATLPGNVYQAGLPKPTNVLYRVNAGGPVAAAGDGGPDWAADTNSSPSPYHNTGSSASGFTTVGSLDATVPVGTPAALYSSERYDPAGGAEMLWQFPVPTGTEVHVRLYLANRYDGTSAPNTRVFDVALDGTVVLDDLDLSGGVGHNVGTMREFTVTSDGTVDIEFRHVKENPLVNAVEIVKTGPPPAGTGEEVQVRSYDGLTGVGTPSPVANPDGTVWSATRNAFWVGGTLFYGADGALWRRTFDGTTFGTPELVDPYHDPYWDNVITNSGPAGQTYVGATTGFYAEIPNVTGMFSTGGRLYYTLTGQNGLFWRWFTPDSGVVGADRFSVAGASGFSDAGAVFVAGSTLYKVNRSTGDLSAADWANGAPSGAFTVRSGPAVDGVDWRAKAVFVGP</sequence>
<dbReference type="AlphaFoldDB" id="A0A1C4WKP4"/>
<dbReference type="Gene3D" id="2.130.10.10">
    <property type="entry name" value="YVTN repeat-like/Quinoprotein amine dehydrogenase"/>
    <property type="match status" value="1"/>
</dbReference>
<feature type="domain" description="Malectin" evidence="3">
    <location>
        <begin position="473"/>
        <end position="630"/>
    </location>
</feature>
<dbReference type="InterPro" id="IPR015943">
    <property type="entry name" value="WD40/YVTN_repeat-like_dom_sf"/>
</dbReference>
<dbReference type="InterPro" id="IPR021720">
    <property type="entry name" value="Malectin_dom"/>
</dbReference>
<evidence type="ECO:0000313" key="5">
    <source>
        <dbReference type="Proteomes" id="UP000198551"/>
    </source>
</evidence>
<keyword evidence="2" id="KW-0732">Signal</keyword>
<dbReference type="EMBL" id="FMCV01000005">
    <property type="protein sequence ID" value="SCE96729.1"/>
    <property type="molecule type" value="Genomic_DNA"/>
</dbReference>
<dbReference type="RefSeq" id="WP_091043914.1">
    <property type="nucleotide sequence ID" value="NZ_FMCV01000005.1"/>
</dbReference>
<evidence type="ECO:0000256" key="1">
    <source>
        <dbReference type="SAM" id="MobiDB-lite"/>
    </source>
</evidence>
<dbReference type="Gene3D" id="2.60.120.430">
    <property type="entry name" value="Galactose-binding lectin"/>
    <property type="match status" value="1"/>
</dbReference>
<dbReference type="Pfam" id="PF11721">
    <property type="entry name" value="Malectin"/>
    <property type="match status" value="1"/>
</dbReference>
<feature type="signal peptide" evidence="2">
    <location>
        <begin position="1"/>
        <end position="34"/>
    </location>
</feature>
<name>A0A1C4WKP4_9ACTN</name>
<gene>
    <name evidence="4" type="ORF">GA0070215_10582</name>
</gene>